<dbReference type="SUPFAM" id="SSF52402">
    <property type="entry name" value="Adenine nucleotide alpha hydrolases-like"/>
    <property type="match status" value="1"/>
</dbReference>
<organism evidence="2 3">
    <name type="scientific">Acidovorax carolinensis</name>
    <dbReference type="NCBI Taxonomy" id="553814"/>
    <lineage>
        <taxon>Bacteria</taxon>
        <taxon>Pseudomonadati</taxon>
        <taxon>Pseudomonadota</taxon>
        <taxon>Betaproteobacteria</taxon>
        <taxon>Burkholderiales</taxon>
        <taxon>Comamonadaceae</taxon>
        <taxon>Acidovorax</taxon>
    </lineage>
</organism>
<dbReference type="OrthoDB" id="8560984at2"/>
<accession>A0A240TZW7</accession>
<dbReference type="KEGG" id="acid:CBP33_05285"/>
<dbReference type="Proteomes" id="UP000194432">
    <property type="component" value="Chromosome 1"/>
</dbReference>
<dbReference type="InterPro" id="IPR012312">
    <property type="entry name" value="Hemerythrin-like"/>
</dbReference>
<dbReference type="CDD" id="cd00293">
    <property type="entry name" value="USP-like"/>
    <property type="match status" value="1"/>
</dbReference>
<comment type="similarity">
    <text evidence="1">Belongs to the universal stress protein A family.</text>
</comment>
<protein>
    <submittedName>
        <fullName evidence="2">Uncharacterized protein</fullName>
    </submittedName>
</protein>
<keyword evidence="3" id="KW-1185">Reference proteome</keyword>
<gene>
    <name evidence="2" type="ORF">CBP34_05120</name>
</gene>
<dbReference type="KEGG" id="acip:CBP36_05735"/>
<dbReference type="InterPro" id="IPR006016">
    <property type="entry name" value="UspA"/>
</dbReference>
<name>A0A240TZW7_9BURK</name>
<evidence type="ECO:0000256" key="1">
    <source>
        <dbReference type="ARBA" id="ARBA00008791"/>
    </source>
</evidence>
<sequence>MYSHILVPVDESMLSAANVSSAVRLASQLGAKITFFHATPDLSATGEGALLRTMAPSEFLDAAIGDTNAVLSKAKIIALVAGVSCETEHKVCDHPAEAILEAVKLHGCDLIVMASRGVRGLASWLHSSQTERVLKKSPVALLITRVAASDPIKASERALSVIQDEHRSIAVVVRGMLDLVQQAYEPEGSLDIRSLEAMLAYLQAFPLQKHHPKEELFIHRRLRQRAPESEKLLLELEAQHVREHSLVNEVVRLANDVKSGDSASDQVLKDQIRTLGDAVWAHMQLEETVVLPLAKDRFQESDWDEIAVAFEGNNDPSFGDLPSAEFSRLFTRIANLLPA</sequence>
<dbReference type="KEGG" id="acin:CBP34_05120"/>
<dbReference type="PANTHER" id="PTHR46268:SF15">
    <property type="entry name" value="UNIVERSAL STRESS PROTEIN HP_0031"/>
    <property type="match status" value="1"/>
</dbReference>
<dbReference type="InterPro" id="IPR006015">
    <property type="entry name" value="Universal_stress_UspA"/>
</dbReference>
<dbReference type="CDD" id="cd12108">
    <property type="entry name" value="Hr-like"/>
    <property type="match status" value="1"/>
</dbReference>
<dbReference type="PANTHER" id="PTHR46268">
    <property type="entry name" value="STRESS RESPONSE PROTEIN NHAX"/>
    <property type="match status" value="1"/>
</dbReference>
<dbReference type="Pfam" id="PF00582">
    <property type="entry name" value="Usp"/>
    <property type="match status" value="1"/>
</dbReference>
<dbReference type="Pfam" id="PF01814">
    <property type="entry name" value="Hemerythrin"/>
    <property type="match status" value="1"/>
</dbReference>
<dbReference type="Gene3D" id="3.40.50.620">
    <property type="entry name" value="HUPs"/>
    <property type="match status" value="1"/>
</dbReference>
<dbReference type="RefSeq" id="WP_086911705.1">
    <property type="nucleotide sequence ID" value="NZ_CP021359.1"/>
</dbReference>
<dbReference type="AlphaFoldDB" id="A0A240TZW7"/>
<dbReference type="KEGG" id="acis:CBP35_13210"/>
<reference evidence="2 3" key="1">
    <citation type="submission" date="2017-05" db="EMBL/GenBank/DDBJ databases">
        <title>Polyphasic characterization of four soil-derived phenanthrene-degrading Acidovorax strains and proposal of Acidovorax phenanthrenivorans sp. nov.</title>
        <authorList>
            <person name="Singleton D.R."/>
            <person name="Lee J."/>
            <person name="Dickey A.N."/>
            <person name="Stroud A."/>
            <person name="Scholl E.H."/>
            <person name="Wright F.A."/>
            <person name="Aitken M.D."/>
        </authorList>
    </citation>
    <scope>NUCLEOTIDE SEQUENCE [LARGE SCALE GENOMIC DNA]</scope>
    <source>
        <strain evidence="2">NA3</strain>
    </source>
</reference>
<dbReference type="EMBL" id="CP021361">
    <property type="protein sequence ID" value="ART51169.1"/>
    <property type="molecule type" value="Genomic_DNA"/>
</dbReference>
<accession>A0A240UBD6</accession>
<dbReference type="PRINTS" id="PR01438">
    <property type="entry name" value="UNVRSLSTRESS"/>
</dbReference>
<dbReference type="InterPro" id="IPR014729">
    <property type="entry name" value="Rossmann-like_a/b/a_fold"/>
</dbReference>
<accession>A0A240TPQ5</accession>
<evidence type="ECO:0000313" key="3">
    <source>
        <dbReference type="Proteomes" id="UP000194432"/>
    </source>
</evidence>
<proteinExistence type="inferred from homology"/>
<evidence type="ECO:0000313" key="2">
    <source>
        <dbReference type="EMBL" id="ART51169.1"/>
    </source>
</evidence>
<dbReference type="Gene3D" id="1.20.120.520">
    <property type="entry name" value="nmb1532 protein domain like"/>
    <property type="match status" value="1"/>
</dbReference>